<dbReference type="EMBL" id="LM995447">
    <property type="protein sequence ID" value="CDZ24578.1"/>
    <property type="molecule type" value="Genomic_DNA"/>
</dbReference>
<sequence>MPRNNSNDQLGAMLETAGRKLGISPDALRAALSDPKKAQQLVGEIDRKSGGKICSGGIESLEKMVRNNPQARKIYDDIIRGGKNG</sequence>
<dbReference type="PATRIC" id="fig|29343.3.peg.1546"/>
<proteinExistence type="predicted"/>
<dbReference type="OrthoDB" id="9983827at2"/>
<dbReference type="AlphaFoldDB" id="A0A078KQ76"/>
<organism evidence="1 2">
    <name type="scientific">[Clostridium] cellulosi</name>
    <dbReference type="NCBI Taxonomy" id="29343"/>
    <lineage>
        <taxon>Bacteria</taxon>
        <taxon>Bacillati</taxon>
        <taxon>Bacillota</taxon>
        <taxon>Clostridia</taxon>
        <taxon>Eubacteriales</taxon>
        <taxon>Oscillospiraceae</taxon>
        <taxon>Oscillospiraceae incertae sedis</taxon>
    </lineage>
</organism>
<keyword evidence="2" id="KW-1185">Reference proteome</keyword>
<name>A0A078KQ76_9FIRM</name>
<gene>
    <name evidence="1" type="ORF">CCDG5_1468</name>
</gene>
<accession>A0A078KQ76</accession>
<dbReference type="HOGENOM" id="CLU_2506848_0_0_9"/>
<evidence type="ECO:0000313" key="2">
    <source>
        <dbReference type="Proteomes" id="UP000032431"/>
    </source>
</evidence>
<reference evidence="2" key="1">
    <citation type="submission" date="2014-07" db="EMBL/GenBank/DDBJ databases">
        <authorList>
            <person name="Wibberg D."/>
        </authorList>
    </citation>
    <scope>NUCLEOTIDE SEQUENCE [LARGE SCALE GENOMIC DNA]</scope>
    <source>
        <strain evidence="2">DG5</strain>
    </source>
</reference>
<dbReference type="KEGG" id="ccel:CCDG5_1468"/>
<dbReference type="STRING" id="29343.CCDG5_1468"/>
<evidence type="ECO:0000313" key="1">
    <source>
        <dbReference type="EMBL" id="CDZ24578.1"/>
    </source>
</evidence>
<protein>
    <submittedName>
        <fullName evidence="1">Uncharacterized protein</fullName>
    </submittedName>
</protein>
<dbReference type="Proteomes" id="UP000032431">
    <property type="component" value="Chromosome I"/>
</dbReference>